<evidence type="ECO:0000313" key="1">
    <source>
        <dbReference type="EMBL" id="WTW68603.1"/>
    </source>
</evidence>
<dbReference type="Pfam" id="PF19560">
    <property type="entry name" value="DUF6082"/>
    <property type="match status" value="1"/>
</dbReference>
<organism evidence="1">
    <name type="scientific">Streptomyces sp. NBC_00008</name>
    <dbReference type="NCBI Taxonomy" id="2903610"/>
    <lineage>
        <taxon>Bacteria</taxon>
        <taxon>Bacillati</taxon>
        <taxon>Actinomycetota</taxon>
        <taxon>Actinomycetes</taxon>
        <taxon>Kitasatosporales</taxon>
        <taxon>Streptomycetaceae</taxon>
        <taxon>Streptomyces</taxon>
    </lineage>
</organism>
<sequence length="160" mass="18171">MNRSVFALAATVAIASAVHTAQRHLQHRQLLELEMHKAHGRMLEVATTHTDLDPIWVRNNPDHVKEDESGPLLMCQWWLEFWRTGLNLGVYTSAVLRQNAKNFMNDPVALKAWALTRHGRALQCRNRRDRMHVALLNAAFEEAGGPSQYPECELDPVSAL</sequence>
<protein>
    <submittedName>
        <fullName evidence="1">DUF6082 family protein</fullName>
    </submittedName>
</protein>
<name>A0AAU2VMP3_9ACTN</name>
<proteinExistence type="predicted"/>
<dbReference type="AlphaFoldDB" id="A0AAU2VMP3"/>
<accession>A0AAU2VMP3</accession>
<gene>
    <name evidence="1" type="ORF">OG398_10190</name>
</gene>
<dbReference type="EMBL" id="CP108313">
    <property type="protein sequence ID" value="WTW68603.1"/>
    <property type="molecule type" value="Genomic_DNA"/>
</dbReference>
<dbReference type="InterPro" id="IPR045728">
    <property type="entry name" value="DUF6082"/>
</dbReference>
<reference evidence="1" key="1">
    <citation type="submission" date="2022-10" db="EMBL/GenBank/DDBJ databases">
        <title>The complete genomes of actinobacterial strains from the NBC collection.</title>
        <authorList>
            <person name="Joergensen T.S."/>
            <person name="Alvarez Arevalo M."/>
            <person name="Sterndorff E.B."/>
            <person name="Faurdal D."/>
            <person name="Vuksanovic O."/>
            <person name="Mourched A.-S."/>
            <person name="Charusanti P."/>
            <person name="Shaw S."/>
            <person name="Blin K."/>
            <person name="Weber T."/>
        </authorList>
    </citation>
    <scope>NUCLEOTIDE SEQUENCE</scope>
    <source>
        <strain evidence="1">NBC_00008</strain>
    </source>
</reference>